<keyword evidence="3 10" id="KW-0378">Hydrolase</keyword>
<dbReference type="GO" id="GO:0043138">
    <property type="term" value="F:3'-5' DNA helicase activity"/>
    <property type="evidence" value="ECO:0007669"/>
    <property type="project" value="UniProtKB-EC"/>
</dbReference>
<evidence type="ECO:0000256" key="10">
    <source>
        <dbReference type="PROSITE-ProRule" id="PRU00560"/>
    </source>
</evidence>
<dbReference type="Gene3D" id="1.10.10.160">
    <property type="match status" value="1"/>
</dbReference>
<dbReference type="GO" id="GO:0033202">
    <property type="term" value="C:DNA helicase complex"/>
    <property type="evidence" value="ECO:0007669"/>
    <property type="project" value="TreeGrafter"/>
</dbReference>
<reference evidence="13" key="1">
    <citation type="submission" date="2020-10" db="EMBL/GenBank/DDBJ databases">
        <authorList>
            <person name="Gilroy R."/>
        </authorList>
    </citation>
    <scope>NUCLEOTIDE SEQUENCE</scope>
    <source>
        <strain evidence="13">ChiGjej1B1-24693</strain>
    </source>
</reference>
<dbReference type="Gene3D" id="3.40.50.300">
    <property type="entry name" value="P-loop containing nucleotide triphosphate hydrolases"/>
    <property type="match status" value="3"/>
</dbReference>
<reference evidence="13" key="2">
    <citation type="journal article" date="2021" name="PeerJ">
        <title>Extensive microbial diversity within the chicken gut microbiome revealed by metagenomics and culture.</title>
        <authorList>
            <person name="Gilroy R."/>
            <person name="Ravi A."/>
            <person name="Getino M."/>
            <person name="Pursley I."/>
            <person name="Horton D.L."/>
            <person name="Alikhan N.F."/>
            <person name="Baker D."/>
            <person name="Gharbi K."/>
            <person name="Hall N."/>
            <person name="Watson M."/>
            <person name="Adriaenssens E.M."/>
            <person name="Foster-Nyarko E."/>
            <person name="Jarju S."/>
            <person name="Secka A."/>
            <person name="Antonio M."/>
            <person name="Oren A."/>
            <person name="Chaudhuri R.R."/>
            <person name="La Ragione R."/>
            <person name="Hildebrand F."/>
            <person name="Pallen M.J."/>
        </authorList>
    </citation>
    <scope>NUCLEOTIDE SEQUENCE</scope>
    <source>
        <strain evidence="13">ChiGjej1B1-24693</strain>
    </source>
</reference>
<keyword evidence="6" id="KW-0413">Isomerase</keyword>
<dbReference type="GO" id="GO:0005829">
    <property type="term" value="C:cytosol"/>
    <property type="evidence" value="ECO:0007669"/>
    <property type="project" value="TreeGrafter"/>
</dbReference>
<sequence>MSVHPISRPSAADRAHRLVLGPPEVVQAPELTAAQQQVVEHTGGPLLVVGGPGTGKTLTLAEAATARIAEGMSSESVLVLTFGRRAARAMRRRISARLDRTLGSPMAFTVHGFCLALLQRYGDAEVYGDGLRLLSGSEQEFRVREVLNGTDPASWPEELEQAWSTRAFAAEIRSVLARTRQWGMDPEDLVTAGRITHQDAWVRVGEFFGEYLDVLDAERVMDYEELVMRTRIMLADPEVGDQVRAQFRAIYVDEYAELDPAQTGLLSDLVTPDTTVVAAGDPDQAIFGFRGSLGRGILDFSDSFTTAAGEPAPVLALAQDHRSARAVVAASNRLSRRLPLPRAVPGEVRLALRERSSTRAERGRVEVHTCETAGAEADHIAHLLRRAHLHDELAWNDMAVLVRSGRQSIPTLVRALTAAGVPVTVAGDEIPLAAELAVRPLLLGLQVAVGSLPLTRDDAAALMLSPLGGLDALGLRRLGRVLREAERSELAGAGLPRPSDELLRLALLDPEVLESCPETTEVARARKLGELLRLVGRRVDERAGAAEALWLLWSATSWPQRLADQALAGGDAGRRADRDLDAVCALFDLAARSEEESGRRAVASFVAEVESQQIPNDSSAQEATGQAPLDLRGGRVRVATAHRAKGQQWPLVVVAGVQEGVWPNL</sequence>
<name>A0A9D1KLY9_9ACTN</name>
<evidence type="ECO:0000256" key="9">
    <source>
        <dbReference type="ARBA" id="ARBA00048988"/>
    </source>
</evidence>
<dbReference type="SUPFAM" id="SSF52540">
    <property type="entry name" value="P-loop containing nucleoside triphosphate hydrolases"/>
    <property type="match status" value="1"/>
</dbReference>
<dbReference type="GO" id="GO:0005524">
    <property type="term" value="F:ATP binding"/>
    <property type="evidence" value="ECO:0007669"/>
    <property type="project" value="UniProtKB-UniRule"/>
</dbReference>
<keyword evidence="2 10" id="KW-0547">Nucleotide-binding</keyword>
<evidence type="ECO:0000256" key="2">
    <source>
        <dbReference type="ARBA" id="ARBA00022741"/>
    </source>
</evidence>
<comment type="caution">
    <text evidence="13">The sequence shown here is derived from an EMBL/GenBank/DDBJ whole genome shotgun (WGS) entry which is preliminary data.</text>
</comment>
<dbReference type="InterPro" id="IPR027417">
    <property type="entry name" value="P-loop_NTPase"/>
</dbReference>
<keyword evidence="4 10" id="KW-0347">Helicase</keyword>
<comment type="catalytic activity">
    <reaction evidence="9">
        <text>ATP + H2O = ADP + phosphate + H(+)</text>
        <dbReference type="Rhea" id="RHEA:13065"/>
        <dbReference type="ChEBI" id="CHEBI:15377"/>
        <dbReference type="ChEBI" id="CHEBI:15378"/>
        <dbReference type="ChEBI" id="CHEBI:30616"/>
        <dbReference type="ChEBI" id="CHEBI:43474"/>
        <dbReference type="ChEBI" id="CHEBI:456216"/>
        <dbReference type="EC" id="5.6.2.4"/>
    </reaction>
</comment>
<evidence type="ECO:0000256" key="1">
    <source>
        <dbReference type="ARBA" id="ARBA00009922"/>
    </source>
</evidence>
<evidence type="ECO:0000256" key="8">
    <source>
        <dbReference type="ARBA" id="ARBA00034808"/>
    </source>
</evidence>
<gene>
    <name evidence="13" type="ORF">IAA98_01380</name>
</gene>
<keyword evidence="5 10" id="KW-0067">ATP-binding</keyword>
<dbReference type="PANTHER" id="PTHR11070">
    <property type="entry name" value="UVRD / RECB / PCRA DNA HELICASE FAMILY MEMBER"/>
    <property type="match status" value="1"/>
</dbReference>
<comment type="catalytic activity">
    <reaction evidence="7">
        <text>Couples ATP hydrolysis with the unwinding of duplex DNA by translocating in the 3'-5' direction.</text>
        <dbReference type="EC" id="5.6.2.4"/>
    </reaction>
</comment>
<dbReference type="PROSITE" id="PS51198">
    <property type="entry name" value="UVRD_HELICASE_ATP_BIND"/>
    <property type="match status" value="1"/>
</dbReference>
<evidence type="ECO:0000259" key="12">
    <source>
        <dbReference type="PROSITE" id="PS51217"/>
    </source>
</evidence>
<dbReference type="EMBL" id="DVLP01000040">
    <property type="protein sequence ID" value="HIT74222.1"/>
    <property type="molecule type" value="Genomic_DNA"/>
</dbReference>
<dbReference type="GO" id="GO:0003677">
    <property type="term" value="F:DNA binding"/>
    <property type="evidence" value="ECO:0007669"/>
    <property type="project" value="InterPro"/>
</dbReference>
<evidence type="ECO:0000256" key="4">
    <source>
        <dbReference type="ARBA" id="ARBA00022806"/>
    </source>
</evidence>
<comment type="similarity">
    <text evidence="1">Belongs to the helicase family. UvrD subfamily.</text>
</comment>
<proteinExistence type="inferred from homology"/>
<dbReference type="GO" id="GO:0000725">
    <property type="term" value="P:recombinational repair"/>
    <property type="evidence" value="ECO:0007669"/>
    <property type="project" value="TreeGrafter"/>
</dbReference>
<feature type="domain" description="UvrD-like helicase ATP-binding" evidence="11">
    <location>
        <begin position="29"/>
        <end position="324"/>
    </location>
</feature>
<dbReference type="SMART" id="SM00382">
    <property type="entry name" value="AAA"/>
    <property type="match status" value="1"/>
</dbReference>
<feature type="domain" description="UvrD-like helicase C-terminal" evidence="12">
    <location>
        <begin position="325"/>
        <end position="646"/>
    </location>
</feature>
<feature type="non-terminal residue" evidence="13">
    <location>
        <position position="665"/>
    </location>
</feature>
<evidence type="ECO:0000256" key="6">
    <source>
        <dbReference type="ARBA" id="ARBA00023235"/>
    </source>
</evidence>
<protein>
    <recommendedName>
        <fullName evidence="8">DNA 3'-5' helicase</fullName>
        <ecNumber evidence="8">5.6.2.4</ecNumber>
    </recommendedName>
</protein>
<accession>A0A9D1KLY9</accession>
<dbReference type="Pfam" id="PF00580">
    <property type="entry name" value="UvrD-helicase"/>
    <property type="match status" value="1"/>
</dbReference>
<evidence type="ECO:0000313" key="13">
    <source>
        <dbReference type="EMBL" id="HIT74222.1"/>
    </source>
</evidence>
<evidence type="ECO:0000256" key="3">
    <source>
        <dbReference type="ARBA" id="ARBA00022801"/>
    </source>
</evidence>
<dbReference type="GO" id="GO:0016787">
    <property type="term" value="F:hydrolase activity"/>
    <property type="evidence" value="ECO:0007669"/>
    <property type="project" value="UniProtKB-UniRule"/>
</dbReference>
<evidence type="ECO:0000259" key="11">
    <source>
        <dbReference type="PROSITE" id="PS51198"/>
    </source>
</evidence>
<evidence type="ECO:0000256" key="7">
    <source>
        <dbReference type="ARBA" id="ARBA00034617"/>
    </source>
</evidence>
<dbReference type="PROSITE" id="PS51217">
    <property type="entry name" value="UVRD_HELICASE_CTER"/>
    <property type="match status" value="1"/>
</dbReference>
<evidence type="ECO:0000313" key="14">
    <source>
        <dbReference type="Proteomes" id="UP000886842"/>
    </source>
</evidence>
<dbReference type="InterPro" id="IPR000212">
    <property type="entry name" value="DNA_helicase_UvrD/REP"/>
</dbReference>
<dbReference type="EC" id="5.6.2.4" evidence="8"/>
<dbReference type="InterPro" id="IPR013986">
    <property type="entry name" value="DExx_box_DNA_helicase_dom_sf"/>
</dbReference>
<dbReference type="InterPro" id="IPR003593">
    <property type="entry name" value="AAA+_ATPase"/>
</dbReference>
<feature type="binding site" evidence="10">
    <location>
        <begin position="50"/>
        <end position="57"/>
    </location>
    <ligand>
        <name>ATP</name>
        <dbReference type="ChEBI" id="CHEBI:30616"/>
    </ligand>
</feature>
<organism evidence="13 14">
    <name type="scientific">Candidatus Avipropionibacterium avicola</name>
    <dbReference type="NCBI Taxonomy" id="2840701"/>
    <lineage>
        <taxon>Bacteria</taxon>
        <taxon>Bacillati</taxon>
        <taxon>Actinomycetota</taxon>
        <taxon>Actinomycetes</taxon>
        <taxon>Propionibacteriales</taxon>
        <taxon>Propionibacteriaceae</taxon>
        <taxon>Propionibacteriaceae incertae sedis</taxon>
        <taxon>Candidatus Avipropionibacterium</taxon>
    </lineage>
</organism>
<dbReference type="InterPro" id="IPR014016">
    <property type="entry name" value="UvrD-like_ATP-bd"/>
</dbReference>
<dbReference type="InterPro" id="IPR014017">
    <property type="entry name" value="DNA_helicase_UvrD-like_C"/>
</dbReference>
<dbReference type="Proteomes" id="UP000886842">
    <property type="component" value="Unassembled WGS sequence"/>
</dbReference>
<dbReference type="PANTHER" id="PTHR11070:SF59">
    <property type="entry name" value="DNA 3'-5' HELICASE"/>
    <property type="match status" value="1"/>
</dbReference>
<dbReference type="AlphaFoldDB" id="A0A9D1KLY9"/>
<evidence type="ECO:0000256" key="5">
    <source>
        <dbReference type="ARBA" id="ARBA00022840"/>
    </source>
</evidence>